<dbReference type="PANTHER" id="PTHR33744:SF17">
    <property type="entry name" value="CONSERVED PROTEIN"/>
    <property type="match status" value="1"/>
</dbReference>
<dbReference type="InterPro" id="IPR012914">
    <property type="entry name" value="PucR_dom"/>
</dbReference>
<evidence type="ECO:0000313" key="4">
    <source>
        <dbReference type="Proteomes" id="UP001519363"/>
    </source>
</evidence>
<evidence type="ECO:0000259" key="2">
    <source>
        <dbReference type="Pfam" id="PF13556"/>
    </source>
</evidence>
<name>A0ABS5ALC9_9PSEU</name>
<proteinExistence type="predicted"/>
<dbReference type="InterPro" id="IPR051448">
    <property type="entry name" value="CdaR-like_regulators"/>
</dbReference>
<comment type="caution">
    <text evidence="3">The sequence shown here is derived from an EMBL/GenBank/DDBJ whole genome shotgun (WGS) entry which is preliminary data.</text>
</comment>
<reference evidence="3 4" key="1">
    <citation type="submission" date="2021-03" db="EMBL/GenBank/DDBJ databases">
        <title>Sequencing the genomes of 1000 actinobacteria strains.</title>
        <authorList>
            <person name="Klenk H.-P."/>
        </authorList>
    </citation>
    <scope>NUCLEOTIDE SEQUENCE [LARGE SCALE GENOMIC DNA]</scope>
    <source>
        <strain evidence="3 4">DSM 44580</strain>
    </source>
</reference>
<keyword evidence="4" id="KW-1185">Reference proteome</keyword>
<protein>
    <recommendedName>
        <fullName evidence="5">Carbohydrate diacid transcriptional activator CdaR</fullName>
    </recommendedName>
</protein>
<accession>A0ABS5ALC9</accession>
<dbReference type="Pfam" id="PF07905">
    <property type="entry name" value="PucR"/>
    <property type="match status" value="1"/>
</dbReference>
<dbReference type="PANTHER" id="PTHR33744">
    <property type="entry name" value="CARBOHYDRATE DIACID REGULATOR"/>
    <property type="match status" value="1"/>
</dbReference>
<evidence type="ECO:0000259" key="1">
    <source>
        <dbReference type="Pfam" id="PF07905"/>
    </source>
</evidence>
<gene>
    <name evidence="3" type="ORF">JOF53_006254</name>
</gene>
<dbReference type="InterPro" id="IPR042070">
    <property type="entry name" value="PucR_C-HTH_sf"/>
</dbReference>
<sequence>MEATRMRLRTLLAVSELKLVLLTGAEHLDRPVRWVYTTDQLDPSRYLAGGELVLTGLVWRRGPADAETFVAALAAAGVAGLAAGDAQFGEVPDDLVRACARHGVPLFAVPVDVSFATITERVVLAVADKAPDPAVAALDRHRRLVEAVAEGASLATLLELGSTGIGAHCWVLSPTGRVVAGSTSAPGAARRELLVRQFLRADRLPRTVRHRDGPPCTLLAVPGRTGQRMASWFLVVDGDQERWSAAQHEVAGELATLVSLDRSRRAERRAVEDRSFAPLLSALVEGRVSAAELESRLAAAGLAGADPVCVLAACAEGGGPGLAATVLGELAEDQAARVLLGVAGDEAFAVLAGPAAALAPVVAGLRTAVDVLEPGLGAARFALGVSGVSTASALAAALEEARHALTLARHRPARAAVVAAEEIASHVLLLATVPAELRRSFGGRLLGPLRDYDREHGSDLVLTLKVFLDCSGSPTRTAAKLHVHVNTLRYRIARIEELTGRDLGSFPDRVDLWLALTLPSG</sequence>
<organism evidence="3 4">
    <name type="scientific">Crossiella equi</name>
    <dbReference type="NCBI Taxonomy" id="130796"/>
    <lineage>
        <taxon>Bacteria</taxon>
        <taxon>Bacillati</taxon>
        <taxon>Actinomycetota</taxon>
        <taxon>Actinomycetes</taxon>
        <taxon>Pseudonocardiales</taxon>
        <taxon>Pseudonocardiaceae</taxon>
        <taxon>Crossiella</taxon>
    </lineage>
</organism>
<feature type="domain" description="Purine catabolism PurC-like" evidence="1">
    <location>
        <begin position="11"/>
        <end position="124"/>
    </location>
</feature>
<dbReference type="EMBL" id="JAGIOO010000001">
    <property type="protein sequence ID" value="MBP2477382.1"/>
    <property type="molecule type" value="Genomic_DNA"/>
</dbReference>
<dbReference type="InterPro" id="IPR025736">
    <property type="entry name" value="PucR_C-HTH_dom"/>
</dbReference>
<dbReference type="Pfam" id="PF13556">
    <property type="entry name" value="HTH_30"/>
    <property type="match status" value="1"/>
</dbReference>
<dbReference type="Gene3D" id="1.10.10.2840">
    <property type="entry name" value="PucR C-terminal helix-turn-helix domain"/>
    <property type="match status" value="1"/>
</dbReference>
<evidence type="ECO:0008006" key="5">
    <source>
        <dbReference type="Google" id="ProtNLM"/>
    </source>
</evidence>
<dbReference type="RefSeq" id="WP_245372915.1">
    <property type="nucleotide sequence ID" value="NZ_JAGIOO010000001.1"/>
</dbReference>
<evidence type="ECO:0000313" key="3">
    <source>
        <dbReference type="EMBL" id="MBP2477382.1"/>
    </source>
</evidence>
<dbReference type="Proteomes" id="UP001519363">
    <property type="component" value="Unassembled WGS sequence"/>
</dbReference>
<feature type="domain" description="PucR C-terminal helix-turn-helix" evidence="2">
    <location>
        <begin position="460"/>
        <end position="517"/>
    </location>
</feature>